<gene>
    <name evidence="8" type="ORF">GCM10010832_02270</name>
</gene>
<keyword evidence="9" id="KW-1185">Reference proteome</keyword>
<evidence type="ECO:0000259" key="7">
    <source>
        <dbReference type="PROSITE" id="PS50156"/>
    </source>
</evidence>
<protein>
    <submittedName>
        <fullName evidence="8">Transporter</fullName>
    </submittedName>
</protein>
<sequence length="762" mass="86921">MRFSHTEANLLPDKDSINLEYQGFLEKFGDEGNLIVIATKDADLFTPEKYSAWVQLADSLEKYPEVEYSIGIGNLQKLQKNEEQKSFEFIAAYPENPENEEDLLAYQKQLFEELPFYEGLVYSKKSNTVQTAIYLDKAIVNEKERKDFVLQDLVPFIESFQEQHNIKLYVSGMPYIRTLNSKNIVDEIQWFVIAALLVTSFIFFFFFRSYRATLISMLTVVIGVMWAFGFLGWFGYEITVLTAIIPPLIIVIGIPNCIFLINKYQQEIKKHGNQAKSLQRVITKIGNATLMTNLTTASGFATFIFTQSELLTEFGVVASVCILSIFLLSLLIIPIIYSYMPAPKDKHLRHLGKQWIEGFVDWMEAKVRFNRVSIYFVSVGVLAISIIGIFNIRISGSLLEDMPQKAEFFKDIQFFEEEFDGIMPLEIMINTKRPQGVTKLSTIQKMEKLSEIITDLPQLSRPLSIVDVAKYSKQSFYNNNPKYYQLPTRQEQNFIAPYIKSLDNDENRFAAYIDSTGQYARMTTFMKDVGTEEMEQIEATLWPQINKIFPDGQFEVSITGKALIFQKGTRYLVKNLIISLGLAILLIAIFMAWMFRSFRMILISLIPNLLPLLMTAGMMGWLGIPIKPSTILVFSIAFGISVDDTIHFLAKYRQELKANHWKIKKSVYPALRETAVSMFYTSIVLFFGFSVFMISSFGGTVALGGLVSATLLFAMLANLLLLPSLLLSLERSIANKKTLKEPQMKIIDSEEDEQNISEQGGK</sequence>
<dbReference type="Gene3D" id="1.20.1640.10">
    <property type="entry name" value="Multidrug efflux transporter AcrB transmembrane domain"/>
    <property type="match status" value="2"/>
</dbReference>
<feature type="transmembrane region" description="Helical" evidence="6">
    <location>
        <begin position="701"/>
        <end position="727"/>
    </location>
</feature>
<feature type="transmembrane region" description="Helical" evidence="6">
    <location>
        <begin position="576"/>
        <end position="595"/>
    </location>
</feature>
<keyword evidence="3 6" id="KW-0812">Transmembrane</keyword>
<evidence type="ECO:0000256" key="1">
    <source>
        <dbReference type="ARBA" id="ARBA00004651"/>
    </source>
</evidence>
<feature type="transmembrane region" description="Helical" evidence="6">
    <location>
        <begin position="372"/>
        <end position="392"/>
    </location>
</feature>
<accession>A0ABQ1SBG1</accession>
<feature type="transmembrane region" description="Helical" evidence="6">
    <location>
        <begin position="214"/>
        <end position="234"/>
    </location>
</feature>
<dbReference type="SUPFAM" id="SSF82866">
    <property type="entry name" value="Multidrug efflux transporter AcrB transmembrane domain"/>
    <property type="match status" value="2"/>
</dbReference>
<dbReference type="RefSeq" id="WP_229731769.1">
    <property type="nucleotide sequence ID" value="NZ_BMGM01000001.1"/>
</dbReference>
<evidence type="ECO:0000256" key="3">
    <source>
        <dbReference type="ARBA" id="ARBA00022692"/>
    </source>
</evidence>
<feature type="transmembrane region" description="Helical" evidence="6">
    <location>
        <begin position="602"/>
        <end position="624"/>
    </location>
</feature>
<feature type="transmembrane region" description="Helical" evidence="6">
    <location>
        <begin position="240"/>
        <end position="261"/>
    </location>
</feature>
<keyword evidence="5 6" id="KW-0472">Membrane</keyword>
<feature type="domain" description="SSD" evidence="7">
    <location>
        <begin position="602"/>
        <end position="728"/>
    </location>
</feature>
<dbReference type="PROSITE" id="PS50156">
    <property type="entry name" value="SSD"/>
    <property type="match status" value="2"/>
</dbReference>
<name>A0ABQ1SBG1_9FLAO</name>
<dbReference type="EMBL" id="BMGM01000001">
    <property type="protein sequence ID" value="GGE25066.1"/>
    <property type="molecule type" value="Genomic_DNA"/>
</dbReference>
<evidence type="ECO:0000256" key="2">
    <source>
        <dbReference type="ARBA" id="ARBA00022475"/>
    </source>
</evidence>
<evidence type="ECO:0000256" key="6">
    <source>
        <dbReference type="SAM" id="Phobius"/>
    </source>
</evidence>
<dbReference type="PANTHER" id="PTHR33406">
    <property type="entry name" value="MEMBRANE PROTEIN MJ1562-RELATED"/>
    <property type="match status" value="1"/>
</dbReference>
<evidence type="ECO:0000313" key="9">
    <source>
        <dbReference type="Proteomes" id="UP000599179"/>
    </source>
</evidence>
<comment type="subcellular location">
    <subcellularLocation>
        <location evidence="1">Cell membrane</location>
        <topology evidence="1">Multi-pass membrane protein</topology>
    </subcellularLocation>
</comment>
<feature type="transmembrane region" description="Helical" evidence="6">
    <location>
        <begin position="281"/>
        <end position="305"/>
    </location>
</feature>
<feature type="transmembrane region" description="Helical" evidence="6">
    <location>
        <begin position="630"/>
        <end position="650"/>
    </location>
</feature>
<evidence type="ECO:0000256" key="4">
    <source>
        <dbReference type="ARBA" id="ARBA00022989"/>
    </source>
</evidence>
<reference evidence="9" key="1">
    <citation type="journal article" date="2019" name="Int. J. Syst. Evol. Microbiol.">
        <title>The Global Catalogue of Microorganisms (GCM) 10K type strain sequencing project: providing services to taxonomists for standard genome sequencing and annotation.</title>
        <authorList>
            <consortium name="The Broad Institute Genomics Platform"/>
            <consortium name="The Broad Institute Genome Sequencing Center for Infectious Disease"/>
            <person name="Wu L."/>
            <person name="Ma J."/>
        </authorList>
    </citation>
    <scope>NUCLEOTIDE SEQUENCE [LARGE SCALE GENOMIC DNA]</scope>
    <source>
        <strain evidence="9">CGMCC 1.12931</strain>
    </source>
</reference>
<comment type="caution">
    <text evidence="8">The sequence shown here is derived from an EMBL/GenBank/DDBJ whole genome shotgun (WGS) entry which is preliminary data.</text>
</comment>
<dbReference type="InterPro" id="IPR004869">
    <property type="entry name" value="MMPL_dom"/>
</dbReference>
<feature type="transmembrane region" description="Helical" evidence="6">
    <location>
        <begin position="188"/>
        <end position="207"/>
    </location>
</feature>
<evidence type="ECO:0000256" key="5">
    <source>
        <dbReference type="ARBA" id="ARBA00023136"/>
    </source>
</evidence>
<keyword evidence="4 6" id="KW-1133">Transmembrane helix</keyword>
<feature type="transmembrane region" description="Helical" evidence="6">
    <location>
        <begin position="317"/>
        <end position="340"/>
    </location>
</feature>
<dbReference type="Pfam" id="PF03176">
    <property type="entry name" value="MMPL"/>
    <property type="match status" value="2"/>
</dbReference>
<dbReference type="InterPro" id="IPR050545">
    <property type="entry name" value="Mycobact_MmpL"/>
</dbReference>
<dbReference type="Proteomes" id="UP000599179">
    <property type="component" value="Unassembled WGS sequence"/>
</dbReference>
<proteinExistence type="predicted"/>
<dbReference type="PANTHER" id="PTHR33406:SF12">
    <property type="entry name" value="BLR2997 PROTEIN"/>
    <property type="match status" value="1"/>
</dbReference>
<organism evidence="8 9">
    <name type="scientific">Psychroflexus planctonicus</name>
    <dbReference type="NCBI Taxonomy" id="1526575"/>
    <lineage>
        <taxon>Bacteria</taxon>
        <taxon>Pseudomonadati</taxon>
        <taxon>Bacteroidota</taxon>
        <taxon>Flavobacteriia</taxon>
        <taxon>Flavobacteriales</taxon>
        <taxon>Flavobacteriaceae</taxon>
        <taxon>Psychroflexus</taxon>
    </lineage>
</organism>
<keyword evidence="2" id="KW-1003">Cell membrane</keyword>
<dbReference type="PRINTS" id="PR00702">
    <property type="entry name" value="ACRIFLAVINRP"/>
</dbReference>
<evidence type="ECO:0000313" key="8">
    <source>
        <dbReference type="EMBL" id="GGE25066.1"/>
    </source>
</evidence>
<feature type="domain" description="SSD" evidence="7">
    <location>
        <begin position="214"/>
        <end position="339"/>
    </location>
</feature>
<feature type="transmembrane region" description="Helical" evidence="6">
    <location>
        <begin position="671"/>
        <end position="695"/>
    </location>
</feature>
<dbReference type="InterPro" id="IPR000731">
    <property type="entry name" value="SSD"/>
</dbReference>
<dbReference type="InterPro" id="IPR001036">
    <property type="entry name" value="Acrflvin-R"/>
</dbReference>